<gene>
    <name evidence="1" type="ORF">CEUSTIGMA_g4172.t1</name>
</gene>
<evidence type="ECO:0000313" key="1">
    <source>
        <dbReference type="EMBL" id="GAX76725.1"/>
    </source>
</evidence>
<dbReference type="AlphaFoldDB" id="A0A250X0Z4"/>
<comment type="caution">
    <text evidence="1">The sequence shown here is derived from an EMBL/GenBank/DDBJ whole genome shotgun (WGS) entry which is preliminary data.</text>
</comment>
<name>A0A250X0Z4_9CHLO</name>
<sequence>MVSWPSLTLLASEVRQRPGITAWPIFIFLLLTISFEVGVYEGAQLWEASSKTDARSLAMSTSSAFSNRFQGATALLNAASSVIHVDAMSSNPSNWTVMRSYLEGLLTDLIESYNVNLIQVLPMGITELLVPEGSTTIELGSNFFLTSILPAMQTEALLLNTWPNDTVLGPFKFSDPGWGVNVVSLIFLPNSVNISRLALPHNPFFGNCTLCKSVNPGHQLWGLAIVYLDLSDVRSGLDPSLSQLSSKYDYILWENGAYSQYENASISRKGYLHAFPTAKSLLYHLLFVDQLDVVLKLSAGLNQLNELLRHELN</sequence>
<reference evidence="1 2" key="1">
    <citation type="submission" date="2017-08" db="EMBL/GenBank/DDBJ databases">
        <title>Acidophilic green algal genome provides insights into adaptation to an acidic environment.</title>
        <authorList>
            <person name="Hirooka S."/>
            <person name="Hirose Y."/>
            <person name="Kanesaki Y."/>
            <person name="Higuchi S."/>
            <person name="Fujiwara T."/>
            <person name="Onuma R."/>
            <person name="Era A."/>
            <person name="Ohbayashi R."/>
            <person name="Uzuka A."/>
            <person name="Nozaki H."/>
            <person name="Yoshikawa H."/>
            <person name="Miyagishima S.Y."/>
        </authorList>
    </citation>
    <scope>NUCLEOTIDE SEQUENCE [LARGE SCALE GENOMIC DNA]</scope>
    <source>
        <strain evidence="1 2">NIES-2499</strain>
    </source>
</reference>
<dbReference type="Proteomes" id="UP000232323">
    <property type="component" value="Unassembled WGS sequence"/>
</dbReference>
<organism evidence="1 2">
    <name type="scientific">Chlamydomonas eustigma</name>
    <dbReference type="NCBI Taxonomy" id="1157962"/>
    <lineage>
        <taxon>Eukaryota</taxon>
        <taxon>Viridiplantae</taxon>
        <taxon>Chlorophyta</taxon>
        <taxon>core chlorophytes</taxon>
        <taxon>Chlorophyceae</taxon>
        <taxon>CS clade</taxon>
        <taxon>Chlamydomonadales</taxon>
        <taxon>Chlamydomonadaceae</taxon>
        <taxon>Chlamydomonas</taxon>
    </lineage>
</organism>
<protein>
    <recommendedName>
        <fullName evidence="3">CHASE domain-containing protein</fullName>
    </recommendedName>
</protein>
<dbReference type="EMBL" id="BEGY01000019">
    <property type="protein sequence ID" value="GAX76725.1"/>
    <property type="molecule type" value="Genomic_DNA"/>
</dbReference>
<accession>A0A250X0Z4</accession>
<evidence type="ECO:0008006" key="3">
    <source>
        <dbReference type="Google" id="ProtNLM"/>
    </source>
</evidence>
<proteinExistence type="predicted"/>
<evidence type="ECO:0000313" key="2">
    <source>
        <dbReference type="Proteomes" id="UP000232323"/>
    </source>
</evidence>
<keyword evidence="2" id="KW-1185">Reference proteome</keyword>